<dbReference type="PATRIC" id="fig|1245469.3.peg.6938"/>
<dbReference type="eggNOG" id="ENOG5030UBN">
    <property type="taxonomic scope" value="Bacteria"/>
</dbReference>
<dbReference type="Proteomes" id="UP000011841">
    <property type="component" value="Chromosome"/>
</dbReference>
<dbReference type="STRING" id="1245469.S58_67870"/>
<dbReference type="KEGG" id="aol:S58_67870"/>
<dbReference type="EMBL" id="AP012603">
    <property type="protein sequence ID" value="BAM92754.1"/>
    <property type="molecule type" value="Genomic_DNA"/>
</dbReference>
<keyword evidence="3" id="KW-1185">Reference proteome</keyword>
<dbReference type="HOGENOM" id="CLU_1727835_0_0_5"/>
<feature type="region of interest" description="Disordered" evidence="1">
    <location>
        <begin position="122"/>
        <end position="151"/>
    </location>
</feature>
<sequence length="151" mass="16839">MRKLLIAAGPWEEPFRLMLQSDEDVSTCEPRGRRTGAGMRAKRVGRRKHRSPRWTRPSRAMAAILAGLKATLSALVPADSQRRPREGADVSRDVCSPRPRLRVVSDCGGALEAQAASAIAPSAMSHDAMTPRHRVRSLRTPAAKRRRLRWR</sequence>
<feature type="compositionally biased region" description="Basic residues" evidence="1">
    <location>
        <begin position="131"/>
        <end position="151"/>
    </location>
</feature>
<evidence type="ECO:0000256" key="1">
    <source>
        <dbReference type="SAM" id="MobiDB-lite"/>
    </source>
</evidence>
<evidence type="ECO:0000313" key="2">
    <source>
        <dbReference type="EMBL" id="BAM92754.1"/>
    </source>
</evidence>
<evidence type="ECO:0000313" key="3">
    <source>
        <dbReference type="Proteomes" id="UP000011841"/>
    </source>
</evidence>
<reference evidence="2 3" key="1">
    <citation type="journal article" date="2013" name="Appl. Environ. Microbiol.">
        <title>Genome analysis suggests that the soil oligotrophic bacterium Agromonas oligotrophica (Bradyrhizobium oligotrophicum) is a nitrogen-fixing symbiont of Aeschynomene indica.</title>
        <authorList>
            <person name="Okubo T."/>
            <person name="Fukushima S."/>
            <person name="Itakura M."/>
            <person name="Oshima K."/>
            <person name="Longtonglang A."/>
            <person name="Teaumroong N."/>
            <person name="Mitsui H."/>
            <person name="Hattori M."/>
            <person name="Hattori R."/>
            <person name="Hattori T."/>
            <person name="Minamisawa K."/>
        </authorList>
    </citation>
    <scope>NUCLEOTIDE SEQUENCE [LARGE SCALE GENOMIC DNA]</scope>
    <source>
        <strain evidence="2 3">S58</strain>
    </source>
</reference>
<dbReference type="AlphaFoldDB" id="M4ZG74"/>
<feature type="compositionally biased region" description="Basic residues" evidence="1">
    <location>
        <begin position="40"/>
        <end position="53"/>
    </location>
</feature>
<proteinExistence type="predicted"/>
<accession>M4ZG74</accession>
<protein>
    <submittedName>
        <fullName evidence="2">Uncharacterized protein</fullName>
    </submittedName>
</protein>
<name>M4ZG74_9BRAD</name>
<gene>
    <name evidence="2" type="ORF">S58_67870</name>
</gene>
<feature type="region of interest" description="Disordered" evidence="1">
    <location>
        <begin position="26"/>
        <end position="57"/>
    </location>
</feature>
<organism evidence="2 3">
    <name type="scientific">Bradyrhizobium oligotrophicum S58</name>
    <dbReference type="NCBI Taxonomy" id="1245469"/>
    <lineage>
        <taxon>Bacteria</taxon>
        <taxon>Pseudomonadati</taxon>
        <taxon>Pseudomonadota</taxon>
        <taxon>Alphaproteobacteria</taxon>
        <taxon>Hyphomicrobiales</taxon>
        <taxon>Nitrobacteraceae</taxon>
        <taxon>Bradyrhizobium</taxon>
    </lineage>
</organism>